<feature type="region of interest" description="Disordered" evidence="3">
    <location>
        <begin position="242"/>
        <end position="272"/>
    </location>
</feature>
<evidence type="ECO:0000256" key="1">
    <source>
        <dbReference type="ARBA" id="ARBA00022723"/>
    </source>
</evidence>
<evidence type="ECO:0000256" key="3">
    <source>
        <dbReference type="SAM" id="MobiDB-lite"/>
    </source>
</evidence>
<feature type="chain" id="PRO_5040727302" evidence="4">
    <location>
        <begin position="28"/>
        <end position="304"/>
    </location>
</feature>
<protein>
    <submittedName>
        <fullName evidence="6">Chitin deacetylase</fullName>
        <ecNumber evidence="6">3.5.1.41</ecNumber>
    </submittedName>
</protein>
<keyword evidence="1" id="KW-0479">Metal-binding</keyword>
<evidence type="ECO:0000259" key="5">
    <source>
        <dbReference type="PROSITE" id="PS51677"/>
    </source>
</evidence>
<dbReference type="PANTHER" id="PTHR10587">
    <property type="entry name" value="GLYCOSYL TRANSFERASE-RELATED"/>
    <property type="match status" value="1"/>
</dbReference>
<dbReference type="GO" id="GO:0004099">
    <property type="term" value="F:chitin deacetylase activity"/>
    <property type="evidence" value="ECO:0007669"/>
    <property type="project" value="UniProtKB-EC"/>
</dbReference>
<feature type="domain" description="NodB homology" evidence="5">
    <location>
        <begin position="35"/>
        <end position="226"/>
    </location>
</feature>
<dbReference type="Pfam" id="PF01522">
    <property type="entry name" value="Polysacc_deac_1"/>
    <property type="match status" value="1"/>
</dbReference>
<sequence>MQFPTINRWSVIPGLLMTLIWLHSAWAKVTSCQPGQWSLTFDDGPHPSITPVILDSLKKANVTATFFVLGEKVEKYPDMLKKVHAAGHEIAVHTWSHPHLTSISAEEIREEIRSTLDVVYETIGVKPTLIRPPYGETNEMVESIMAEFGLEAITWNVDSNDWRYAETYNDSPVAGEATKQGMLKSLAGINPTTNGVISLHHDIHQASAYVLGDIIPAIQAKGFKLSTVQECIKGSTAPWPSANPISSTNGSTSTSVETATVPTLPSQSTPNSSTAELDIEYFKVVLNHMLRQILCDFDLYHCFN</sequence>
<evidence type="ECO:0000256" key="2">
    <source>
        <dbReference type="ARBA" id="ARBA00022801"/>
    </source>
</evidence>
<dbReference type="GO" id="GO:0009272">
    <property type="term" value="P:fungal-type cell wall biogenesis"/>
    <property type="evidence" value="ECO:0007669"/>
    <property type="project" value="UniProtKB-ARBA"/>
</dbReference>
<dbReference type="AlphaFoldDB" id="A0A9W8AQD8"/>
<dbReference type="InterPro" id="IPR050248">
    <property type="entry name" value="Polysacc_deacetylase_ArnD"/>
</dbReference>
<dbReference type="PANTHER" id="PTHR10587:SF133">
    <property type="entry name" value="CHITIN DEACETYLASE 1-RELATED"/>
    <property type="match status" value="1"/>
</dbReference>
<dbReference type="SUPFAM" id="SSF88713">
    <property type="entry name" value="Glycoside hydrolase/deacetylase"/>
    <property type="match status" value="1"/>
</dbReference>
<dbReference type="Gene3D" id="3.20.20.370">
    <property type="entry name" value="Glycoside hydrolase/deacetylase"/>
    <property type="match status" value="1"/>
</dbReference>
<dbReference type="InterPro" id="IPR011330">
    <property type="entry name" value="Glyco_hydro/deAcase_b/a-brl"/>
</dbReference>
<dbReference type="EMBL" id="JANBPY010002034">
    <property type="protein sequence ID" value="KAJ1956928.1"/>
    <property type="molecule type" value="Genomic_DNA"/>
</dbReference>
<feature type="signal peptide" evidence="4">
    <location>
        <begin position="1"/>
        <end position="27"/>
    </location>
</feature>
<organism evidence="6 7">
    <name type="scientific">Dispira parvispora</name>
    <dbReference type="NCBI Taxonomy" id="1520584"/>
    <lineage>
        <taxon>Eukaryota</taxon>
        <taxon>Fungi</taxon>
        <taxon>Fungi incertae sedis</taxon>
        <taxon>Zoopagomycota</taxon>
        <taxon>Kickxellomycotina</taxon>
        <taxon>Dimargaritomycetes</taxon>
        <taxon>Dimargaritales</taxon>
        <taxon>Dimargaritaceae</taxon>
        <taxon>Dispira</taxon>
    </lineage>
</organism>
<accession>A0A9W8AQD8</accession>
<dbReference type="Proteomes" id="UP001150925">
    <property type="component" value="Unassembled WGS sequence"/>
</dbReference>
<comment type="caution">
    <text evidence="6">The sequence shown here is derived from an EMBL/GenBank/DDBJ whole genome shotgun (WGS) entry which is preliminary data.</text>
</comment>
<dbReference type="GO" id="GO:0005975">
    <property type="term" value="P:carbohydrate metabolic process"/>
    <property type="evidence" value="ECO:0007669"/>
    <property type="project" value="InterPro"/>
</dbReference>
<evidence type="ECO:0000313" key="6">
    <source>
        <dbReference type="EMBL" id="KAJ1956928.1"/>
    </source>
</evidence>
<keyword evidence="7" id="KW-1185">Reference proteome</keyword>
<keyword evidence="4" id="KW-0732">Signal</keyword>
<keyword evidence="2 6" id="KW-0378">Hydrolase</keyword>
<dbReference type="GO" id="GO:0046872">
    <property type="term" value="F:metal ion binding"/>
    <property type="evidence" value="ECO:0007669"/>
    <property type="project" value="UniProtKB-KW"/>
</dbReference>
<evidence type="ECO:0000256" key="4">
    <source>
        <dbReference type="SAM" id="SignalP"/>
    </source>
</evidence>
<reference evidence="6" key="1">
    <citation type="submission" date="2022-07" db="EMBL/GenBank/DDBJ databases">
        <title>Phylogenomic reconstructions and comparative analyses of Kickxellomycotina fungi.</title>
        <authorList>
            <person name="Reynolds N.K."/>
            <person name="Stajich J.E."/>
            <person name="Barry K."/>
            <person name="Grigoriev I.V."/>
            <person name="Crous P."/>
            <person name="Smith M.E."/>
        </authorList>
    </citation>
    <scope>NUCLEOTIDE SEQUENCE</scope>
    <source>
        <strain evidence="6">RSA 1196</strain>
    </source>
</reference>
<dbReference type="PROSITE" id="PS51677">
    <property type="entry name" value="NODB"/>
    <property type="match status" value="1"/>
</dbReference>
<dbReference type="GO" id="GO:0016020">
    <property type="term" value="C:membrane"/>
    <property type="evidence" value="ECO:0007669"/>
    <property type="project" value="TreeGrafter"/>
</dbReference>
<gene>
    <name evidence="6" type="primary">CDA2</name>
    <name evidence="6" type="ORF">IWQ62_005199</name>
</gene>
<feature type="compositionally biased region" description="Polar residues" evidence="3">
    <location>
        <begin position="243"/>
        <end position="272"/>
    </location>
</feature>
<dbReference type="EC" id="3.5.1.41" evidence="6"/>
<name>A0A9W8AQD8_9FUNG</name>
<dbReference type="OrthoDB" id="407355at2759"/>
<proteinExistence type="predicted"/>
<dbReference type="InterPro" id="IPR002509">
    <property type="entry name" value="NODB_dom"/>
</dbReference>
<evidence type="ECO:0000313" key="7">
    <source>
        <dbReference type="Proteomes" id="UP001150925"/>
    </source>
</evidence>